<dbReference type="PANTHER" id="PTHR30055:SF234">
    <property type="entry name" value="HTH-TYPE TRANSCRIPTIONAL REGULATOR BETI"/>
    <property type="match status" value="1"/>
</dbReference>
<dbReference type="PROSITE" id="PS50977">
    <property type="entry name" value="HTH_TETR_2"/>
    <property type="match status" value="1"/>
</dbReference>
<evidence type="ECO:0000256" key="2">
    <source>
        <dbReference type="ARBA" id="ARBA00023125"/>
    </source>
</evidence>
<keyword evidence="2 4" id="KW-0238">DNA-binding</keyword>
<sequence length="174" mass="18948">MEAAQDCLAEQPQVSMAAIARAAGVGRVTLYAHFPSREVLLEAVIDHAIARAEPVLDAAAPGDGPAADALCRLLRSSWQVLDRHRRLFEVAQHELGAVRMRERHDQAMARVEQLLHRGRAEGAFRDDLPLAWMVTTVYSLLHAAAADVNAGRLPQDSAAETLIATLLPALRPPR</sequence>
<keyword evidence="3" id="KW-0804">Transcription</keyword>
<organism evidence="6 7">
    <name type="scientific">Nonomuraea indica</name>
    <dbReference type="NCBI Taxonomy" id="1581193"/>
    <lineage>
        <taxon>Bacteria</taxon>
        <taxon>Bacillati</taxon>
        <taxon>Actinomycetota</taxon>
        <taxon>Actinomycetes</taxon>
        <taxon>Streptosporangiales</taxon>
        <taxon>Streptosporangiaceae</taxon>
        <taxon>Nonomuraea</taxon>
    </lineage>
</organism>
<dbReference type="SUPFAM" id="SSF48498">
    <property type="entry name" value="Tetracyclin repressor-like, C-terminal domain"/>
    <property type="match status" value="1"/>
</dbReference>
<keyword evidence="7" id="KW-1185">Reference proteome</keyword>
<dbReference type="SUPFAM" id="SSF46689">
    <property type="entry name" value="Homeodomain-like"/>
    <property type="match status" value="1"/>
</dbReference>
<accession>A0ABW8AD65</accession>
<feature type="domain" description="HTH tetR-type" evidence="5">
    <location>
        <begin position="1"/>
        <end position="52"/>
    </location>
</feature>
<dbReference type="InterPro" id="IPR001647">
    <property type="entry name" value="HTH_TetR"/>
</dbReference>
<reference evidence="6 7" key="1">
    <citation type="submission" date="2024-10" db="EMBL/GenBank/DDBJ databases">
        <title>The Natural Products Discovery Center: Release of the First 8490 Sequenced Strains for Exploring Actinobacteria Biosynthetic Diversity.</title>
        <authorList>
            <person name="Kalkreuter E."/>
            <person name="Kautsar S.A."/>
            <person name="Yang D."/>
            <person name="Bader C.D."/>
            <person name="Teijaro C.N."/>
            <person name="Fluegel L."/>
            <person name="Davis C.M."/>
            <person name="Simpson J.R."/>
            <person name="Lauterbach L."/>
            <person name="Steele A.D."/>
            <person name="Gui C."/>
            <person name="Meng S."/>
            <person name="Li G."/>
            <person name="Viehrig K."/>
            <person name="Ye F."/>
            <person name="Su P."/>
            <person name="Kiefer A.F."/>
            <person name="Nichols A."/>
            <person name="Cepeda A.J."/>
            <person name="Yan W."/>
            <person name="Fan B."/>
            <person name="Jiang Y."/>
            <person name="Adhikari A."/>
            <person name="Zheng C.-J."/>
            <person name="Schuster L."/>
            <person name="Cowan T.M."/>
            <person name="Smanski M.J."/>
            <person name="Chevrette M.G."/>
            <person name="De Carvalho L.P.S."/>
            <person name="Shen B."/>
        </authorList>
    </citation>
    <scope>NUCLEOTIDE SEQUENCE [LARGE SCALE GENOMIC DNA]</scope>
    <source>
        <strain evidence="6 7">NPDC049503</strain>
    </source>
</reference>
<dbReference type="InterPro" id="IPR050109">
    <property type="entry name" value="HTH-type_TetR-like_transc_reg"/>
</dbReference>
<dbReference type="InterPro" id="IPR009057">
    <property type="entry name" value="Homeodomain-like_sf"/>
</dbReference>
<evidence type="ECO:0000256" key="4">
    <source>
        <dbReference type="PROSITE-ProRule" id="PRU00335"/>
    </source>
</evidence>
<feature type="DNA-binding region" description="H-T-H motif" evidence="4">
    <location>
        <begin position="15"/>
        <end position="34"/>
    </location>
</feature>
<dbReference type="RefSeq" id="WP_397024976.1">
    <property type="nucleotide sequence ID" value="NZ_JBITMB010000009.1"/>
</dbReference>
<dbReference type="Gene3D" id="1.10.357.10">
    <property type="entry name" value="Tetracycline Repressor, domain 2"/>
    <property type="match status" value="1"/>
</dbReference>
<evidence type="ECO:0000259" key="5">
    <source>
        <dbReference type="PROSITE" id="PS50977"/>
    </source>
</evidence>
<protein>
    <submittedName>
        <fullName evidence="6">TetR/AcrR family transcriptional regulator</fullName>
    </submittedName>
</protein>
<comment type="caution">
    <text evidence="6">The sequence shown here is derived from an EMBL/GenBank/DDBJ whole genome shotgun (WGS) entry which is preliminary data.</text>
</comment>
<gene>
    <name evidence="6" type="ORF">ACIBP5_32440</name>
</gene>
<dbReference type="EMBL" id="JBITMB010000009">
    <property type="protein sequence ID" value="MFI7444706.1"/>
    <property type="molecule type" value="Genomic_DNA"/>
</dbReference>
<dbReference type="PANTHER" id="PTHR30055">
    <property type="entry name" value="HTH-TYPE TRANSCRIPTIONAL REGULATOR RUTR"/>
    <property type="match status" value="1"/>
</dbReference>
<evidence type="ECO:0000313" key="7">
    <source>
        <dbReference type="Proteomes" id="UP001612928"/>
    </source>
</evidence>
<dbReference type="InterPro" id="IPR036271">
    <property type="entry name" value="Tet_transcr_reg_TetR-rel_C_sf"/>
</dbReference>
<evidence type="ECO:0000313" key="6">
    <source>
        <dbReference type="EMBL" id="MFI7444706.1"/>
    </source>
</evidence>
<dbReference type="Proteomes" id="UP001612928">
    <property type="component" value="Unassembled WGS sequence"/>
</dbReference>
<evidence type="ECO:0000256" key="3">
    <source>
        <dbReference type="ARBA" id="ARBA00023163"/>
    </source>
</evidence>
<evidence type="ECO:0000256" key="1">
    <source>
        <dbReference type="ARBA" id="ARBA00023015"/>
    </source>
</evidence>
<keyword evidence="1" id="KW-0805">Transcription regulation</keyword>
<proteinExistence type="predicted"/>
<dbReference type="Pfam" id="PF00440">
    <property type="entry name" value="TetR_N"/>
    <property type="match status" value="1"/>
</dbReference>
<name>A0ABW8AD65_9ACTN</name>